<reference evidence="3 4" key="1">
    <citation type="journal article" date="2012" name="J. Bacteriol.">
        <title>Complete Genome Sequence of Flavobacterium indicum GPSTA100-9T, Isolated from Warm Spring Water.</title>
        <authorList>
            <person name="Barbier P."/>
            <person name="Houel A."/>
            <person name="Loux V."/>
            <person name="Poulain J."/>
            <person name="Bernardet J.F."/>
            <person name="Touchon M."/>
            <person name="Duchaud E."/>
        </authorList>
    </citation>
    <scope>NUCLEOTIDE SEQUENCE [LARGE SCALE GENOMIC DNA]</scope>
    <source>
        <strain evidence="4">DSM 17447 / CIP 109464 / GPTSA100-9</strain>
    </source>
</reference>
<dbReference type="RefSeq" id="WP_014388249.1">
    <property type="nucleotide sequence ID" value="NC_017025.1"/>
</dbReference>
<dbReference type="PATRIC" id="fig|1094466.5.peg.1137"/>
<dbReference type="PANTHER" id="PTHR42208:SF1">
    <property type="entry name" value="HEAVY METAL TRANSPORTER"/>
    <property type="match status" value="1"/>
</dbReference>
<feature type="transmembrane region" description="Helical" evidence="1">
    <location>
        <begin position="126"/>
        <end position="151"/>
    </location>
</feature>
<proteinExistence type="predicted"/>
<keyword evidence="1" id="KW-1133">Transmembrane helix</keyword>
<organism evidence="3 4">
    <name type="scientific">Flavobacterium indicum (strain DSM 17447 / CIP 109464 / GPTSA100-9)</name>
    <dbReference type="NCBI Taxonomy" id="1094466"/>
    <lineage>
        <taxon>Bacteria</taxon>
        <taxon>Pseudomonadati</taxon>
        <taxon>Bacteroidota</taxon>
        <taxon>Flavobacteriia</taxon>
        <taxon>Flavobacteriales</taxon>
        <taxon>Flavobacteriaceae</taxon>
        <taxon>Flavobacterium</taxon>
    </lineage>
</organism>
<name>H8XVF2_FLAIG</name>
<feature type="transmembrane region" description="Helical" evidence="1">
    <location>
        <begin position="6"/>
        <end position="29"/>
    </location>
</feature>
<dbReference type="Proteomes" id="UP000007599">
    <property type="component" value="Chromosome I"/>
</dbReference>
<feature type="transmembrane region" description="Helical" evidence="1">
    <location>
        <begin position="49"/>
        <end position="69"/>
    </location>
</feature>
<feature type="transmembrane region" description="Helical" evidence="1">
    <location>
        <begin position="157"/>
        <end position="181"/>
    </location>
</feature>
<keyword evidence="4" id="KW-1185">Reference proteome</keyword>
<reference evidence="4" key="2">
    <citation type="submission" date="2012-03" db="EMBL/GenBank/DDBJ databases">
        <title>Complete genome sequence of Flavobacterium indicum GPTSA100-9T, isolated from warm spring water.</title>
        <authorList>
            <person name="Barbier P."/>
            <person name="Houel A."/>
            <person name="Loux V."/>
            <person name="Poulain J."/>
            <person name="Bernardet J.-F."/>
            <person name="Touchon M."/>
            <person name="Duchaud E."/>
        </authorList>
    </citation>
    <scope>NUCLEOTIDE SEQUENCE [LARGE SCALE GENOMIC DNA]</scope>
    <source>
        <strain evidence="4">DSM 17447 / CIP 109464 / GPTSA100-9</strain>
    </source>
</reference>
<dbReference type="Pfam" id="PF13386">
    <property type="entry name" value="DsbD_2"/>
    <property type="match status" value="1"/>
</dbReference>
<dbReference type="PANTHER" id="PTHR42208">
    <property type="entry name" value="HEAVY METAL TRANSPORTER-RELATED"/>
    <property type="match status" value="1"/>
</dbReference>
<evidence type="ECO:0000313" key="4">
    <source>
        <dbReference type="Proteomes" id="UP000007599"/>
    </source>
</evidence>
<dbReference type="KEGG" id="fin:KQS_05790"/>
<dbReference type="HOGENOM" id="CLU_032635_1_0_10"/>
<gene>
    <name evidence="3" type="ordered locus">KQS_05790</name>
</gene>
<sequence>MLYSALIFGLISSLHCVGMCGPIAMMIPIDRNNPAKKVIQIMTYQLGRITAYASLGLVFGLLGKGFFLAGWQQQLSILVGVLMIVIALVPEKKLAAYNFSKPIYLFVSKVKQQLGQQFKRKSFKSLYLIGLFNGYLPCGMVYAALFGAIAMHSISLSILYMILFGMGTIPLMVVVIHVAQFSKFKFKSQIQRIIPIIIVCIGILFILRGLGLDIPYMSPSTLDLHVQADANCH</sequence>
<evidence type="ECO:0000259" key="2">
    <source>
        <dbReference type="Pfam" id="PF13386"/>
    </source>
</evidence>
<dbReference type="STRING" id="1094466.KQS_05790"/>
<keyword evidence="1" id="KW-0812">Transmembrane</keyword>
<accession>H8XVF2</accession>
<evidence type="ECO:0000313" key="3">
    <source>
        <dbReference type="EMBL" id="CCG53122.1"/>
    </source>
</evidence>
<feature type="transmembrane region" description="Helical" evidence="1">
    <location>
        <begin position="75"/>
        <end position="91"/>
    </location>
</feature>
<evidence type="ECO:0000256" key="1">
    <source>
        <dbReference type="SAM" id="Phobius"/>
    </source>
</evidence>
<dbReference type="OrthoDB" id="594443at2"/>
<dbReference type="InterPro" id="IPR039447">
    <property type="entry name" value="UreH-like_TM_dom"/>
</dbReference>
<feature type="transmembrane region" description="Helical" evidence="1">
    <location>
        <begin position="193"/>
        <end position="211"/>
    </location>
</feature>
<feature type="domain" description="Urease accessory protein UreH-like transmembrane" evidence="2">
    <location>
        <begin position="5"/>
        <end position="204"/>
    </location>
</feature>
<protein>
    <recommendedName>
        <fullName evidence="2">Urease accessory protein UreH-like transmembrane domain-containing protein</fullName>
    </recommendedName>
</protein>
<dbReference type="AlphaFoldDB" id="H8XVF2"/>
<dbReference type="eggNOG" id="COG2836">
    <property type="taxonomic scope" value="Bacteria"/>
</dbReference>
<keyword evidence="1" id="KW-0472">Membrane</keyword>
<dbReference type="EMBL" id="HE774682">
    <property type="protein sequence ID" value="CCG53122.1"/>
    <property type="molecule type" value="Genomic_DNA"/>
</dbReference>